<evidence type="ECO:0000313" key="2">
    <source>
        <dbReference type="Proteomes" id="UP000284452"/>
    </source>
</evidence>
<feature type="non-terminal residue" evidence="1">
    <location>
        <position position="1"/>
    </location>
</feature>
<name>A0A425I7S1_TOXGO</name>
<gene>
    <name evidence="1" type="ORF">TGCAST_222075B</name>
</gene>
<organism evidence="1 2">
    <name type="scientific">Toxoplasma gondii CAST</name>
    <dbReference type="NCBI Taxonomy" id="943122"/>
    <lineage>
        <taxon>Eukaryota</taxon>
        <taxon>Sar</taxon>
        <taxon>Alveolata</taxon>
        <taxon>Apicomplexa</taxon>
        <taxon>Conoidasida</taxon>
        <taxon>Coccidia</taxon>
        <taxon>Eucoccidiorida</taxon>
        <taxon>Eimeriorina</taxon>
        <taxon>Sarcocystidae</taxon>
        <taxon>Toxoplasma</taxon>
    </lineage>
</organism>
<proteinExistence type="predicted"/>
<accession>A0A425I7S1</accession>
<sequence length="10" mass="1263">LYVSRLDREL</sequence>
<protein>
    <submittedName>
        <fullName evidence="1">Uncharacterized protein</fullName>
    </submittedName>
</protein>
<dbReference type="EMBL" id="AHIV02000236">
    <property type="protein sequence ID" value="RQX74915.1"/>
    <property type="molecule type" value="Genomic_DNA"/>
</dbReference>
<feature type="non-terminal residue" evidence="1">
    <location>
        <position position="10"/>
    </location>
</feature>
<evidence type="ECO:0000313" key="1">
    <source>
        <dbReference type="EMBL" id="RQX74915.1"/>
    </source>
</evidence>
<dbReference type="VEuPathDB" id="ToxoDB:TGCAST_222075B"/>
<reference evidence="1 2" key="1">
    <citation type="submission" date="2017-10" db="EMBL/GenBank/DDBJ databases">
        <authorList>
            <person name="Sibley D."/>
            <person name="Venepally P."/>
            <person name="Karamycheva S."/>
            <person name="Hadjithomas M."/>
            <person name="Khan A."/>
            <person name="Brunk B."/>
            <person name="Roos D."/>
            <person name="Caler E."/>
            <person name="Lorenzi H."/>
        </authorList>
    </citation>
    <scope>NUCLEOTIDE SEQUENCE [LARGE SCALE GENOMIC DNA]</scope>
    <source>
        <strain evidence="1 2">CAST</strain>
    </source>
</reference>
<comment type="caution">
    <text evidence="1">The sequence shown here is derived from an EMBL/GenBank/DDBJ whole genome shotgun (WGS) entry which is preliminary data.</text>
</comment>
<dbReference type="Proteomes" id="UP000284452">
    <property type="component" value="Unassembled WGS sequence"/>
</dbReference>